<reference evidence="2" key="2">
    <citation type="submission" date="2019-02" db="EMBL/GenBank/DDBJ databases">
        <title>Opniocepnalus argus Var Kimnra genome.</title>
        <authorList>
            <person name="Zhou C."/>
            <person name="Xiao S."/>
        </authorList>
    </citation>
    <scope>NUCLEOTIDE SEQUENCE [LARGE SCALE GENOMIC DNA]</scope>
</reference>
<sequence>MCLQHCQEKDAEINMKAEQKNGLHQYVCNSMLQNSSGCQGLPITQNMVNVLMKHSYFSKEKDSH</sequence>
<gene>
    <name evidence="1" type="ORF">EXN66_Car006578</name>
</gene>
<evidence type="ECO:0000313" key="1">
    <source>
        <dbReference type="EMBL" id="KAF3690904.1"/>
    </source>
</evidence>
<name>A0A6G1PL81_CHAAH</name>
<keyword evidence="2" id="KW-1185">Reference proteome</keyword>
<proteinExistence type="predicted"/>
<accession>A0A6G1PL81</accession>
<dbReference type="Proteomes" id="UP000503349">
    <property type="component" value="Chromosome 6"/>
</dbReference>
<dbReference type="EMBL" id="CM015717">
    <property type="protein sequence ID" value="KAF3690904.1"/>
    <property type="molecule type" value="Genomic_DNA"/>
</dbReference>
<evidence type="ECO:0000313" key="2">
    <source>
        <dbReference type="Proteomes" id="UP000503349"/>
    </source>
</evidence>
<reference evidence="1 2" key="1">
    <citation type="submission" date="2019-02" db="EMBL/GenBank/DDBJ databases">
        <title>Opniocepnalus argus genome.</title>
        <authorList>
            <person name="Zhou C."/>
            <person name="Xiao S."/>
        </authorList>
    </citation>
    <scope>NUCLEOTIDE SEQUENCE [LARGE SCALE GENOMIC DNA]</scope>
    <source>
        <strain evidence="1">OARG1902GOOAL</strain>
        <tissue evidence="1">Muscle</tissue>
    </source>
</reference>
<dbReference type="AlphaFoldDB" id="A0A6G1PL81"/>
<protein>
    <submittedName>
        <fullName evidence="1">Uncharacterized protein</fullName>
    </submittedName>
</protein>
<organism evidence="1 2">
    <name type="scientific">Channa argus</name>
    <name type="common">Northern snakehead</name>
    <name type="synonym">Ophicephalus argus</name>
    <dbReference type="NCBI Taxonomy" id="215402"/>
    <lineage>
        <taxon>Eukaryota</taxon>
        <taxon>Metazoa</taxon>
        <taxon>Chordata</taxon>
        <taxon>Craniata</taxon>
        <taxon>Vertebrata</taxon>
        <taxon>Euteleostomi</taxon>
        <taxon>Actinopterygii</taxon>
        <taxon>Neopterygii</taxon>
        <taxon>Teleostei</taxon>
        <taxon>Neoteleostei</taxon>
        <taxon>Acanthomorphata</taxon>
        <taxon>Anabantaria</taxon>
        <taxon>Anabantiformes</taxon>
        <taxon>Channoidei</taxon>
        <taxon>Channidae</taxon>
        <taxon>Channa</taxon>
    </lineage>
</organism>